<organism evidence="1 2">
    <name type="scientific">Eumeta variegata</name>
    <name type="common">Bagworm moth</name>
    <name type="synonym">Eumeta japonica</name>
    <dbReference type="NCBI Taxonomy" id="151549"/>
    <lineage>
        <taxon>Eukaryota</taxon>
        <taxon>Metazoa</taxon>
        <taxon>Ecdysozoa</taxon>
        <taxon>Arthropoda</taxon>
        <taxon>Hexapoda</taxon>
        <taxon>Insecta</taxon>
        <taxon>Pterygota</taxon>
        <taxon>Neoptera</taxon>
        <taxon>Endopterygota</taxon>
        <taxon>Lepidoptera</taxon>
        <taxon>Glossata</taxon>
        <taxon>Ditrysia</taxon>
        <taxon>Tineoidea</taxon>
        <taxon>Psychidae</taxon>
        <taxon>Oiketicinae</taxon>
        <taxon>Eumeta</taxon>
    </lineage>
</organism>
<name>A0A4C2AEK8_EUMVA</name>
<gene>
    <name evidence="1" type="ORF">EVAR_71309_1</name>
</gene>
<accession>A0A4C2AEK8</accession>
<protein>
    <submittedName>
        <fullName evidence="1">Uncharacterized protein</fullName>
    </submittedName>
</protein>
<sequence length="115" mass="12578">MCPMRTGRASLAKRLSAGELAPGGPQLCRRCDGNTNGRQTVDTVLKREASACLEWPTTPARNTGEARTWTHGLVNGLEFEWLLFQLEQVFGRPLGNVFIASSARQTPRLAPVLVT</sequence>
<dbReference type="Proteomes" id="UP000299102">
    <property type="component" value="Unassembled WGS sequence"/>
</dbReference>
<dbReference type="EMBL" id="BGZK01002996">
    <property type="protein sequence ID" value="GBP97743.1"/>
    <property type="molecule type" value="Genomic_DNA"/>
</dbReference>
<keyword evidence="2" id="KW-1185">Reference proteome</keyword>
<comment type="caution">
    <text evidence="1">The sequence shown here is derived from an EMBL/GenBank/DDBJ whole genome shotgun (WGS) entry which is preliminary data.</text>
</comment>
<evidence type="ECO:0000313" key="1">
    <source>
        <dbReference type="EMBL" id="GBP97743.1"/>
    </source>
</evidence>
<dbReference type="AlphaFoldDB" id="A0A4C2AEK8"/>
<reference evidence="1 2" key="1">
    <citation type="journal article" date="2019" name="Commun. Biol.">
        <title>The bagworm genome reveals a unique fibroin gene that provides high tensile strength.</title>
        <authorList>
            <person name="Kono N."/>
            <person name="Nakamura H."/>
            <person name="Ohtoshi R."/>
            <person name="Tomita M."/>
            <person name="Numata K."/>
            <person name="Arakawa K."/>
        </authorList>
    </citation>
    <scope>NUCLEOTIDE SEQUENCE [LARGE SCALE GENOMIC DNA]</scope>
</reference>
<proteinExistence type="predicted"/>
<evidence type="ECO:0000313" key="2">
    <source>
        <dbReference type="Proteomes" id="UP000299102"/>
    </source>
</evidence>